<keyword evidence="8 9" id="KW-0012">Acyltransferase</keyword>
<evidence type="ECO:0000259" key="10">
    <source>
        <dbReference type="PROSITE" id="PS51186"/>
    </source>
</evidence>
<comment type="function">
    <text evidence="9">Catalyzes the formation of N(4)-acetylcytidine (ac(4)C) at the wobble position of tRNA(Met), by using acetyl-CoA as an acetyl donor and ATP (or GTP).</text>
</comment>
<evidence type="ECO:0000256" key="6">
    <source>
        <dbReference type="ARBA" id="ARBA00022840"/>
    </source>
</evidence>
<dbReference type="Gene3D" id="3.40.630.30">
    <property type="match status" value="1"/>
</dbReference>
<evidence type="ECO:0000313" key="12">
    <source>
        <dbReference type="Proteomes" id="UP000037315"/>
    </source>
</evidence>
<dbReference type="Pfam" id="PF08351">
    <property type="entry name" value="TmcA_N"/>
    <property type="match status" value="1"/>
</dbReference>
<evidence type="ECO:0000256" key="9">
    <source>
        <dbReference type="HAMAP-Rule" id="MF_01886"/>
    </source>
</evidence>
<keyword evidence="1 9" id="KW-0963">Cytoplasm</keyword>
<evidence type="ECO:0000313" key="11">
    <source>
        <dbReference type="EMBL" id="KMV33257.1"/>
    </source>
</evidence>
<feature type="binding site" evidence="9">
    <location>
        <position position="318"/>
    </location>
    <ligand>
        <name>ATP</name>
        <dbReference type="ChEBI" id="CHEBI:30616"/>
    </ligand>
</feature>
<evidence type="ECO:0000256" key="7">
    <source>
        <dbReference type="ARBA" id="ARBA00022884"/>
    </source>
</evidence>
<dbReference type="GO" id="GO:0051392">
    <property type="term" value="F:tRNA cytidine N4-acetyltransferase activity"/>
    <property type="evidence" value="ECO:0007669"/>
    <property type="project" value="UniProtKB-UniRule"/>
</dbReference>
<dbReference type="InterPro" id="IPR032672">
    <property type="entry name" value="TmcA/NAT10/Kre33"/>
</dbReference>
<keyword evidence="4 9" id="KW-0819">tRNA processing</keyword>
<dbReference type="Gene3D" id="3.40.50.300">
    <property type="entry name" value="P-loop containing nucleotide triphosphate hydrolases"/>
    <property type="match status" value="1"/>
</dbReference>
<comment type="similarity">
    <text evidence="9">Belongs to the TmcA family.</text>
</comment>
<protein>
    <recommendedName>
        <fullName evidence="9">tRNA(Met) cytidine acetyltransferase TmcA</fullName>
        <ecNumber evidence="9">2.3.1.193</ecNumber>
    </recommendedName>
</protein>
<dbReference type="Pfam" id="PF13718">
    <property type="entry name" value="GNAT_acetyltr_2"/>
    <property type="match status" value="2"/>
</dbReference>
<dbReference type="AlphaFoldDB" id="A0A0J8VJJ4"/>
<dbReference type="PROSITE" id="PS51186">
    <property type="entry name" value="GNAT"/>
    <property type="match status" value="1"/>
</dbReference>
<dbReference type="InterPro" id="IPR038321">
    <property type="entry name" value="TmcA_C_sf"/>
</dbReference>
<keyword evidence="3 9" id="KW-0808">Transferase</keyword>
<keyword evidence="6 9" id="KW-0067">ATP-binding</keyword>
<keyword evidence="7 9" id="KW-0694">RNA-binding</keyword>
<evidence type="ECO:0000256" key="3">
    <source>
        <dbReference type="ARBA" id="ARBA00022679"/>
    </source>
</evidence>
<comment type="caution">
    <text evidence="11">The sequence shown here is derived from an EMBL/GenBank/DDBJ whole genome shotgun (WGS) entry which is preliminary data.</text>
</comment>
<dbReference type="Proteomes" id="UP000037315">
    <property type="component" value="Unassembled WGS sequence"/>
</dbReference>
<feature type="binding site" evidence="9">
    <location>
        <begin position="171"/>
        <end position="172"/>
    </location>
    <ligand>
        <name>ATP</name>
        <dbReference type="ChEBI" id="CHEBI:30616"/>
    </ligand>
</feature>
<dbReference type="EC" id="2.3.1.193" evidence="9"/>
<dbReference type="FunFam" id="3.40.630.30:FF:000054">
    <property type="entry name" value="tRNA(Met) cytidine acetyltransferase TmcA"/>
    <property type="match status" value="1"/>
</dbReference>
<sequence length="669" mass="73150">MKPLIHAAAEMAESGIRRLLVISGENAWCEEQAVTLARALPGDWLWVGNAPGLPVNCAPSAVRTLLGQEFLHAVFDARSGLDAEALAVLAGTLKAGSWLVLLTPDWTAWPEQADSDAARWSDSPQPIATPHFIHHLQRSMQSDAEVVCWRQDQRFELKPFPLRPRWQAASGAPQQEQERILTELLAMAPGVAVVTAPRGRGKSALAGMLLARLAGSGLVTAPSRAATDVIAAHANEAFEFVAPDALLAALPSLHADWLIIDEAAALPGQVLRKLIHRFPRVLLTTTIQGYEGTGRGFLLKFCASVPQLRQYSLSAPIRWAMGDPLERFIAGALLFDDEDFSDAPQGEIHCSVVEQTAWDQQPERAAGLYRLLSGAHYRTSPLDLRRMMDAPGQRFIAAATAEKTVGALWLVEEGGLGDALSQAVWAGFRRPRGNLVAQSLAAHGGDPLAATLKGWRVSRIAVHPARQREGAGQALVAFARRHLPACDYLSVSFGYTPELWRFWQACGFTLVRFGSHREASSGCYTAMALFPLTPEGESLTRLAHQRLQRDAGWLQPWVEEALPVSGKASTLNESDWRELAGFAWAHRPLETSVGSLHRLLHASSLPLLALRGRLEKRLALNVLCRQLRLSGRKALLAVQRREAAMALASLDAARAQALKEWVLQLQFFH</sequence>
<comment type="catalytic activity">
    <reaction evidence="9">
        <text>cytidine(34) in elongator tRNA(Met) + acetyl-CoA + ATP + H2O = N(4)-acetylcytidine(34) in elongator tRNA(Met) + ADP + phosphate + CoA + H(+)</text>
        <dbReference type="Rhea" id="RHEA:43788"/>
        <dbReference type="Rhea" id="RHEA-COMP:10693"/>
        <dbReference type="Rhea" id="RHEA-COMP:10694"/>
        <dbReference type="ChEBI" id="CHEBI:15377"/>
        <dbReference type="ChEBI" id="CHEBI:15378"/>
        <dbReference type="ChEBI" id="CHEBI:30616"/>
        <dbReference type="ChEBI" id="CHEBI:43474"/>
        <dbReference type="ChEBI" id="CHEBI:57287"/>
        <dbReference type="ChEBI" id="CHEBI:57288"/>
        <dbReference type="ChEBI" id="CHEBI:74900"/>
        <dbReference type="ChEBI" id="CHEBI:82748"/>
        <dbReference type="ChEBI" id="CHEBI:456216"/>
        <dbReference type="EC" id="2.3.1.193"/>
    </reaction>
</comment>
<feature type="binding site" evidence="9">
    <location>
        <position position="498"/>
    </location>
    <ligand>
        <name>acetyl-CoA</name>
        <dbReference type="ChEBI" id="CHEBI:57288"/>
    </ligand>
</feature>
<dbReference type="GO" id="GO:0005524">
    <property type="term" value="F:ATP binding"/>
    <property type="evidence" value="ECO:0007669"/>
    <property type="project" value="UniProtKB-UniRule"/>
</dbReference>
<evidence type="ECO:0000256" key="8">
    <source>
        <dbReference type="ARBA" id="ARBA00023315"/>
    </source>
</evidence>
<evidence type="ECO:0000256" key="4">
    <source>
        <dbReference type="ARBA" id="ARBA00022694"/>
    </source>
</evidence>
<dbReference type="STRING" id="1121863.GCA_000621185_02787"/>
<name>A0A0J8VJJ4_9ENTR</name>
<dbReference type="PANTHER" id="PTHR10925">
    <property type="entry name" value="N-ACETYLTRANSFERASE 10"/>
    <property type="match status" value="1"/>
</dbReference>
<dbReference type="Gene3D" id="1.20.120.890">
    <property type="entry name" value="tRNA(Met) cytidine acetyltransferase, tail domain"/>
    <property type="match status" value="1"/>
</dbReference>
<dbReference type="PANTHER" id="PTHR10925:SF5">
    <property type="entry name" value="RNA CYTIDINE ACETYLTRANSFERASE"/>
    <property type="match status" value="1"/>
</dbReference>
<organism evidence="11 12">
    <name type="scientific">Franconibacter pulveris</name>
    <dbReference type="NCBI Taxonomy" id="435910"/>
    <lineage>
        <taxon>Bacteria</taxon>
        <taxon>Pseudomonadati</taxon>
        <taxon>Pseudomonadota</taxon>
        <taxon>Gammaproteobacteria</taxon>
        <taxon>Enterobacterales</taxon>
        <taxon>Enterobacteriaceae</taxon>
        <taxon>Franconibacter</taxon>
    </lineage>
</organism>
<dbReference type="RefSeq" id="WP_048888576.1">
    <property type="nucleotide sequence ID" value="NZ_LFEJ01000024.1"/>
</dbReference>
<dbReference type="Pfam" id="PF05127">
    <property type="entry name" value="NAT10_TcmA_helicase"/>
    <property type="match status" value="1"/>
</dbReference>
<dbReference type="Gene3D" id="3.40.50.11040">
    <property type="match status" value="1"/>
</dbReference>
<dbReference type="FunFam" id="3.40.50.300:FF:001011">
    <property type="entry name" value="tRNA(Met) cytidine acetyltransferase TmcA"/>
    <property type="match status" value="1"/>
</dbReference>
<dbReference type="SUPFAM" id="SSF55729">
    <property type="entry name" value="Acyl-CoA N-acyltransferases (Nat)"/>
    <property type="match status" value="1"/>
</dbReference>
<dbReference type="SUPFAM" id="SSF52540">
    <property type="entry name" value="P-loop containing nucleoside triphosphate hydrolases"/>
    <property type="match status" value="1"/>
</dbReference>
<dbReference type="InterPro" id="IPR024914">
    <property type="entry name" value="tRNA_acetyltr_TmcA"/>
</dbReference>
<keyword evidence="5 9" id="KW-0547">Nucleotide-binding</keyword>
<dbReference type="InterPro" id="IPR016181">
    <property type="entry name" value="Acyl_CoA_acyltransferase"/>
</dbReference>
<feature type="domain" description="N-acetyltransferase" evidence="10">
    <location>
        <begin position="355"/>
        <end position="530"/>
    </location>
</feature>
<dbReference type="HAMAP" id="MF_01886">
    <property type="entry name" value="tRNA_acetyltr_TmcA"/>
    <property type="match status" value="1"/>
</dbReference>
<dbReference type="InterPro" id="IPR007807">
    <property type="entry name" value="TcmA/NAT10_helicase"/>
</dbReference>
<dbReference type="InterPro" id="IPR033442">
    <property type="entry name" value="TmcA_tRNA_bind"/>
</dbReference>
<accession>A0A0J8VJJ4</accession>
<dbReference type="Pfam" id="PF17176">
    <property type="entry name" value="tRNA_bind_3"/>
    <property type="match status" value="1"/>
</dbReference>
<dbReference type="GO" id="GO:0005737">
    <property type="term" value="C:cytoplasm"/>
    <property type="evidence" value="ECO:0007669"/>
    <property type="project" value="UniProtKB-SubCell"/>
</dbReference>
<dbReference type="GO" id="GO:0051391">
    <property type="term" value="P:tRNA acetylation"/>
    <property type="evidence" value="ECO:0007669"/>
    <property type="project" value="UniProtKB-UniRule"/>
</dbReference>
<evidence type="ECO:0000256" key="5">
    <source>
        <dbReference type="ARBA" id="ARBA00022741"/>
    </source>
</evidence>
<keyword evidence="2 9" id="KW-0820">tRNA-binding</keyword>
<dbReference type="GO" id="GO:1990883">
    <property type="term" value="F:18S rRNA cytidine N-acetyltransferase activity"/>
    <property type="evidence" value="ECO:0007669"/>
    <property type="project" value="TreeGrafter"/>
</dbReference>
<feature type="binding site" evidence="9">
    <location>
        <begin position="460"/>
        <end position="462"/>
    </location>
    <ligand>
        <name>acetyl-CoA</name>
        <dbReference type="ChEBI" id="CHEBI:57288"/>
    </ligand>
</feature>
<comment type="caution">
    <text evidence="9">Lacks conserved residue(s) required for the propagation of feature annotation.</text>
</comment>
<evidence type="ECO:0000256" key="1">
    <source>
        <dbReference type="ARBA" id="ARBA00022490"/>
    </source>
</evidence>
<dbReference type="GO" id="GO:0000049">
    <property type="term" value="F:tRNA binding"/>
    <property type="evidence" value="ECO:0007669"/>
    <property type="project" value="UniProtKB-UniRule"/>
</dbReference>
<dbReference type="InterPro" id="IPR000182">
    <property type="entry name" value="GNAT_dom"/>
</dbReference>
<dbReference type="FunFam" id="3.40.50.11040:FF:000003">
    <property type="entry name" value="tRNA(Met) cytidine acetyltransferase TmcA"/>
    <property type="match status" value="1"/>
</dbReference>
<dbReference type="InterPro" id="IPR013562">
    <property type="entry name" value="TmcA/NAT10_N"/>
</dbReference>
<dbReference type="PATRIC" id="fig|1656095.3.peg.2373"/>
<dbReference type="GO" id="GO:0002101">
    <property type="term" value="P:tRNA wobble cytosine modification"/>
    <property type="evidence" value="ECO:0007669"/>
    <property type="project" value="UniProtKB-UniRule"/>
</dbReference>
<comment type="subcellular location">
    <subcellularLocation>
        <location evidence="9">Cytoplasm</location>
    </subcellularLocation>
</comment>
<feature type="binding site" evidence="9">
    <location>
        <position position="177"/>
    </location>
    <ligand>
        <name>ATP</name>
        <dbReference type="ChEBI" id="CHEBI:30616"/>
    </ligand>
</feature>
<dbReference type="InterPro" id="IPR027417">
    <property type="entry name" value="P-loop_NTPase"/>
</dbReference>
<keyword evidence="12" id="KW-1185">Reference proteome</keyword>
<dbReference type="EMBL" id="LFEJ01000024">
    <property type="protein sequence ID" value="KMV33257.1"/>
    <property type="molecule type" value="Genomic_DNA"/>
</dbReference>
<gene>
    <name evidence="9" type="primary">tmcA</name>
    <name evidence="11" type="ORF">ACH50_18585</name>
</gene>
<evidence type="ECO:0000256" key="2">
    <source>
        <dbReference type="ARBA" id="ARBA00022555"/>
    </source>
</evidence>
<reference evidence="11 12" key="1">
    <citation type="submission" date="2015-06" db="EMBL/GenBank/DDBJ databases">
        <title>Genome sequencing of Cronobacter sp. strain DJ34 isolated from petroleum contaminated sludge of Duliajan Oil Fields, Assam, India.</title>
        <authorList>
            <person name="Pal S."/>
            <person name="Banerjee T.D."/>
            <person name="Roy A."/>
            <person name="Sar P."/>
            <person name="Kazy S.K."/>
        </authorList>
    </citation>
    <scope>NUCLEOTIDE SEQUENCE [LARGE SCALE GENOMIC DNA]</scope>
    <source>
        <strain evidence="11 12">DJ34</strain>
    </source>
</reference>
<dbReference type="GO" id="GO:1904812">
    <property type="term" value="P:rRNA acetylation involved in maturation of SSU-rRNA"/>
    <property type="evidence" value="ECO:0007669"/>
    <property type="project" value="TreeGrafter"/>
</dbReference>
<proteinExistence type="inferred from homology"/>